<evidence type="ECO:0000313" key="3">
    <source>
        <dbReference type="EMBL" id="SBR01432.1"/>
    </source>
</evidence>
<proteinExistence type="predicted"/>
<feature type="transmembrane region" description="Helical" evidence="1">
    <location>
        <begin position="442"/>
        <end position="464"/>
    </location>
</feature>
<accession>A0A1A8IVR8</accession>
<keyword evidence="1" id="KW-1133">Transmembrane helix</keyword>
<protein>
    <submittedName>
        <fullName evidence="3">Uncharacterized protein</fullName>
    </submittedName>
</protein>
<keyword evidence="2" id="KW-0732">Signal</keyword>
<organism evidence="3">
    <name type="scientific">Nothobranchius kuhntae</name>
    <name type="common">Beira killifish</name>
    <dbReference type="NCBI Taxonomy" id="321403"/>
    <lineage>
        <taxon>Eukaryota</taxon>
        <taxon>Metazoa</taxon>
        <taxon>Chordata</taxon>
        <taxon>Craniata</taxon>
        <taxon>Vertebrata</taxon>
        <taxon>Euteleostomi</taxon>
        <taxon>Actinopterygii</taxon>
        <taxon>Neopterygii</taxon>
        <taxon>Teleostei</taxon>
        <taxon>Neoteleostei</taxon>
        <taxon>Acanthomorphata</taxon>
        <taxon>Ovalentaria</taxon>
        <taxon>Atherinomorphae</taxon>
        <taxon>Cyprinodontiformes</taxon>
        <taxon>Nothobranchiidae</taxon>
        <taxon>Nothobranchius</taxon>
    </lineage>
</organism>
<dbReference type="InterPro" id="IPR018154">
    <property type="entry name" value="TLV/ENV_coat_polyprotein"/>
</dbReference>
<evidence type="ECO:0000256" key="1">
    <source>
        <dbReference type="SAM" id="Phobius"/>
    </source>
</evidence>
<dbReference type="EMBL" id="HAED01014987">
    <property type="protein sequence ID" value="SBR01432.1"/>
    <property type="molecule type" value="Transcribed_RNA"/>
</dbReference>
<keyword evidence="1" id="KW-0472">Membrane</keyword>
<sequence>MKLSTTILMFVTVQWTLRIAHTTQANPAPINIHNAHQNTWYHMVNLTAKRLGFNNSCYICSWIPHHSMENPTMTAIPASLNDTICLLHAKTRQAFEIRECTNPHCCSPQHQQRRWTRPTNYSASTNSSISKGLHLLRLTGKDPFCISVSCSNSMTQLGRSTCDDTLSGDGWTVRSRTSHTKKHWLTLRVSAPGYIIINVTLLSLVMTGKPYYTPGESHEHFLEVPSIMGMGTPEGYIWKCGNSLYLYLPRDWCGTCSLARLQPSSYVITKEGAILTRTPELDRIKREFKPVKVFRPFSNNDGHRPLYGDSKGILYTLFPQLGTASLMKRMNEVWWTLENITTVLSEMTSFLADNPEQKAMRTMLMQHQLALDILFASEGGLCAKIGEHCCTFLPSSHDNWTLIHDRVRQIGDFLKSKESTEGSWSFMSWLVSGNWYQLLLKFLTPVIVILVMICIILGCVLPCLKAMVSKLMTNTLIQYTLLKQREELTEEEYIA</sequence>
<dbReference type="PANTHER" id="PTHR10424">
    <property type="entry name" value="VIRAL ENVELOPE PROTEIN"/>
    <property type="match status" value="1"/>
</dbReference>
<reference evidence="3" key="2">
    <citation type="submission" date="2016-06" db="EMBL/GenBank/DDBJ databases">
        <title>The genome of a short-lived fish provides insights into sex chromosome evolution and the genetic control of aging.</title>
        <authorList>
            <person name="Reichwald K."/>
            <person name="Felder M."/>
            <person name="Petzold A."/>
            <person name="Koch P."/>
            <person name="Groth M."/>
            <person name="Platzer M."/>
        </authorList>
    </citation>
    <scope>NUCLEOTIDE SEQUENCE</scope>
    <source>
        <tissue evidence="3">Brain</tissue>
    </source>
</reference>
<dbReference type="SUPFAM" id="SSF58069">
    <property type="entry name" value="Virus ectodomain"/>
    <property type="match status" value="1"/>
</dbReference>
<gene>
    <name evidence="3" type="primary">Nfu_g_1_013308</name>
</gene>
<name>A0A1A8IVR8_NOTKU</name>
<reference evidence="3" key="1">
    <citation type="submission" date="2016-05" db="EMBL/GenBank/DDBJ databases">
        <authorList>
            <person name="Lavstsen T."/>
            <person name="Jespersen J.S."/>
        </authorList>
    </citation>
    <scope>NUCLEOTIDE SEQUENCE</scope>
    <source>
        <tissue evidence="3">Brain</tissue>
    </source>
</reference>
<evidence type="ECO:0000256" key="2">
    <source>
        <dbReference type="SAM" id="SignalP"/>
    </source>
</evidence>
<feature type="chain" id="PRO_5008372355" evidence="2">
    <location>
        <begin position="26"/>
        <end position="495"/>
    </location>
</feature>
<dbReference type="AlphaFoldDB" id="A0A1A8IVR8"/>
<dbReference type="Pfam" id="PF00429">
    <property type="entry name" value="TLV_coat"/>
    <property type="match status" value="1"/>
</dbReference>
<feature type="signal peptide" evidence="2">
    <location>
        <begin position="1"/>
        <end position="25"/>
    </location>
</feature>
<keyword evidence="1" id="KW-0812">Transmembrane</keyword>
<dbReference type="Gene3D" id="1.10.287.210">
    <property type="match status" value="1"/>
</dbReference>